<comment type="subcellular location">
    <subcellularLocation>
        <location evidence="1">Membrane</location>
        <topology evidence="1">Multi-pass membrane protein</topology>
    </subcellularLocation>
</comment>
<dbReference type="GO" id="GO:0016020">
    <property type="term" value="C:membrane"/>
    <property type="evidence" value="ECO:0007669"/>
    <property type="project" value="UniProtKB-SubCell"/>
</dbReference>
<dbReference type="RefSeq" id="WP_205258039.1">
    <property type="nucleotide sequence ID" value="NZ_BAAAPV010000002.1"/>
</dbReference>
<keyword evidence="7" id="KW-1185">Reference proteome</keyword>
<dbReference type="Pfam" id="PF01040">
    <property type="entry name" value="UbiA"/>
    <property type="match status" value="1"/>
</dbReference>
<evidence type="ECO:0000313" key="7">
    <source>
        <dbReference type="Proteomes" id="UP000663801"/>
    </source>
</evidence>
<dbReference type="GO" id="GO:0016765">
    <property type="term" value="F:transferase activity, transferring alkyl or aryl (other than methyl) groups"/>
    <property type="evidence" value="ECO:0007669"/>
    <property type="project" value="InterPro"/>
</dbReference>
<keyword evidence="4 5" id="KW-0472">Membrane</keyword>
<reference evidence="6" key="1">
    <citation type="submission" date="2021-01" db="EMBL/GenBank/DDBJ databases">
        <title>KCTC 19127 draft genome.</title>
        <authorList>
            <person name="An D."/>
        </authorList>
    </citation>
    <scope>NUCLEOTIDE SEQUENCE</scope>
    <source>
        <strain evidence="6">KCTC 19127</strain>
    </source>
</reference>
<proteinExistence type="predicted"/>
<dbReference type="InterPro" id="IPR000537">
    <property type="entry name" value="UbiA_prenyltransferase"/>
</dbReference>
<comment type="caution">
    <text evidence="6">The sequence shown here is derived from an EMBL/GenBank/DDBJ whole genome shotgun (WGS) entry which is preliminary data.</text>
</comment>
<feature type="transmembrane region" description="Helical" evidence="5">
    <location>
        <begin position="95"/>
        <end position="128"/>
    </location>
</feature>
<dbReference type="Gene3D" id="1.10.357.140">
    <property type="entry name" value="UbiA prenyltransferase"/>
    <property type="match status" value="1"/>
</dbReference>
<protein>
    <submittedName>
        <fullName evidence="6">UbiA family prenyltransferase</fullName>
    </submittedName>
</protein>
<evidence type="ECO:0000256" key="4">
    <source>
        <dbReference type="ARBA" id="ARBA00023136"/>
    </source>
</evidence>
<name>A0A939C4B1_9ACTN</name>
<evidence type="ECO:0000256" key="1">
    <source>
        <dbReference type="ARBA" id="ARBA00004141"/>
    </source>
</evidence>
<organism evidence="6 7">
    <name type="scientific">Nakamurella flavida</name>
    <dbReference type="NCBI Taxonomy" id="363630"/>
    <lineage>
        <taxon>Bacteria</taxon>
        <taxon>Bacillati</taxon>
        <taxon>Actinomycetota</taxon>
        <taxon>Actinomycetes</taxon>
        <taxon>Nakamurellales</taxon>
        <taxon>Nakamurellaceae</taxon>
        <taxon>Nakamurella</taxon>
    </lineage>
</organism>
<gene>
    <name evidence="6" type="ORF">JL107_15820</name>
</gene>
<dbReference type="AlphaFoldDB" id="A0A939C4B1"/>
<evidence type="ECO:0000256" key="2">
    <source>
        <dbReference type="ARBA" id="ARBA00022692"/>
    </source>
</evidence>
<feature type="transmembrane region" description="Helical" evidence="5">
    <location>
        <begin position="163"/>
        <end position="182"/>
    </location>
</feature>
<feature type="transmembrane region" description="Helical" evidence="5">
    <location>
        <begin position="260"/>
        <end position="278"/>
    </location>
</feature>
<feature type="transmembrane region" description="Helical" evidence="5">
    <location>
        <begin position="233"/>
        <end position="253"/>
    </location>
</feature>
<dbReference type="EMBL" id="JAERWL010000014">
    <property type="protein sequence ID" value="MBM9477916.1"/>
    <property type="molecule type" value="Genomic_DNA"/>
</dbReference>
<feature type="transmembrane region" description="Helical" evidence="5">
    <location>
        <begin position="140"/>
        <end position="157"/>
    </location>
</feature>
<feature type="transmembrane region" description="Helical" evidence="5">
    <location>
        <begin position="203"/>
        <end position="227"/>
    </location>
</feature>
<sequence>MSSRPESVHPRSVVRALALSCHPVPTVAVTAVGTGLAVLAGLSAGRVALVGLAVLAGQLSIGWSNDRIDAARDAAVARADKPVAAGALPLRQVEIAAGAAVLVCVAVSLLLGPPAAVASLLVVVCGWAYNLGLKASVLSFLPYAVAFGTLPAVATLARPDRVLPAGWAMVAGALFGVAAHLANVLPDLAADRATGVRGFPHVLGARICAVLAPALLFVSSAVVLFGAGRTAGWAWAAAAVLAGVAVAGAIAGYRRPTSPWLFRCLIVVVLADVALFAVSGGSLV</sequence>
<accession>A0A939C4B1</accession>
<evidence type="ECO:0000256" key="3">
    <source>
        <dbReference type="ARBA" id="ARBA00022989"/>
    </source>
</evidence>
<keyword evidence="2 5" id="KW-0812">Transmembrane</keyword>
<dbReference type="Proteomes" id="UP000663801">
    <property type="component" value="Unassembled WGS sequence"/>
</dbReference>
<evidence type="ECO:0000313" key="6">
    <source>
        <dbReference type="EMBL" id="MBM9477916.1"/>
    </source>
</evidence>
<evidence type="ECO:0000256" key="5">
    <source>
        <dbReference type="SAM" id="Phobius"/>
    </source>
</evidence>
<keyword evidence="3 5" id="KW-1133">Transmembrane helix</keyword>
<dbReference type="InterPro" id="IPR044878">
    <property type="entry name" value="UbiA_sf"/>
</dbReference>